<dbReference type="RefSeq" id="XP_023631350.1">
    <property type="nucleotide sequence ID" value="XM_023775582.1"/>
</dbReference>
<keyword evidence="13" id="KW-1185">Reference proteome</keyword>
<protein>
    <submittedName>
        <fullName evidence="12">Related to CARNITINE/ACYLCARNITINE TRANSLOCASE</fullName>
    </submittedName>
</protein>
<evidence type="ECO:0000256" key="3">
    <source>
        <dbReference type="ARBA" id="ARBA00022448"/>
    </source>
</evidence>
<dbReference type="GO" id="GO:0022857">
    <property type="term" value="F:transmembrane transporter activity"/>
    <property type="evidence" value="ECO:0007669"/>
    <property type="project" value="TreeGrafter"/>
</dbReference>
<dbReference type="OrthoDB" id="2382881at2759"/>
<dbReference type="PANTHER" id="PTHR45624">
    <property type="entry name" value="MITOCHONDRIAL BASIC AMINO ACIDS TRANSPORTER-RELATED"/>
    <property type="match status" value="1"/>
</dbReference>
<sequence length="364" mass="39247">MDSTVYHMLRIVNSSTWSNVASAASSPRPEDCGLPTSGMPFSHELSTENKKLIKAYRTECAGFSASILATGVSYPLDFLKSRMQSFGSPFSATVKDAYKQEGLRAFWRGVGSPLISVAIVRTSALSIYQKGKYFTDRQITELTGKSPLAMANAPGSYPNLYTVACFAPAGAVSGAVVTFASCPFELVKLNEQLAGKLARDNAVKGDSAAQTRQNAKTGGALRKMWSLCRNGGPSRLYAGFRLHLLRDLIGTSIYFTTYETVKQTMGNARGNSPTSPAAVILAGGSCGIMSWAVVYPIDVCKTVYQKALLSAGPTEKVIRPRIKYFGKGAYRGLGVSCLRSCMINAIFFSTFEILKKAINSIEMD</sequence>
<dbReference type="InterPro" id="IPR023395">
    <property type="entry name" value="MCP_dom_sf"/>
</dbReference>
<dbReference type="Proteomes" id="UP000225277">
    <property type="component" value="Unassembled WGS sequence"/>
</dbReference>
<name>A0A2D3V5I3_9PEZI</name>
<dbReference type="Gene3D" id="1.50.40.10">
    <property type="entry name" value="Mitochondrial carrier domain"/>
    <property type="match status" value="1"/>
</dbReference>
<evidence type="ECO:0000256" key="7">
    <source>
        <dbReference type="ARBA" id="ARBA00022989"/>
    </source>
</evidence>
<keyword evidence="5" id="KW-0677">Repeat</keyword>
<dbReference type="STRING" id="112498.A0A2D3V5I3"/>
<reference evidence="12 13" key="1">
    <citation type="submission" date="2016-03" db="EMBL/GenBank/DDBJ databases">
        <authorList>
            <person name="Ploux O."/>
        </authorList>
    </citation>
    <scope>NUCLEOTIDE SEQUENCE [LARGE SCALE GENOMIC DNA]</scope>
    <source>
        <strain evidence="12 13">URUG2</strain>
    </source>
</reference>
<dbReference type="PROSITE" id="PS50920">
    <property type="entry name" value="SOLCAR"/>
    <property type="match status" value="3"/>
</dbReference>
<dbReference type="InterPro" id="IPR018108">
    <property type="entry name" value="MCP_transmembrane"/>
</dbReference>
<evidence type="ECO:0000313" key="13">
    <source>
        <dbReference type="Proteomes" id="UP000225277"/>
    </source>
</evidence>
<evidence type="ECO:0000256" key="10">
    <source>
        <dbReference type="PROSITE-ProRule" id="PRU00282"/>
    </source>
</evidence>
<dbReference type="GO" id="GO:0031966">
    <property type="term" value="C:mitochondrial membrane"/>
    <property type="evidence" value="ECO:0007669"/>
    <property type="project" value="UniProtKB-SubCell"/>
</dbReference>
<evidence type="ECO:0000256" key="6">
    <source>
        <dbReference type="ARBA" id="ARBA00022792"/>
    </source>
</evidence>
<dbReference type="GeneID" id="35605398"/>
<feature type="repeat" description="Solcar" evidence="10">
    <location>
        <begin position="161"/>
        <end position="264"/>
    </location>
</feature>
<evidence type="ECO:0000313" key="12">
    <source>
        <dbReference type="EMBL" id="CZT24626.1"/>
    </source>
</evidence>
<dbReference type="InterPro" id="IPR050567">
    <property type="entry name" value="Mitochondrial_Carrier"/>
</dbReference>
<comment type="similarity">
    <text evidence="2 11">Belongs to the mitochondrial carrier (TC 2.A.29) family.</text>
</comment>
<feature type="repeat" description="Solcar" evidence="10">
    <location>
        <begin position="274"/>
        <end position="357"/>
    </location>
</feature>
<comment type="subcellular location">
    <subcellularLocation>
        <location evidence="1">Mitochondrion membrane</location>
        <topology evidence="1">Multi-pass membrane protein</topology>
    </subcellularLocation>
</comment>
<feature type="repeat" description="Solcar" evidence="10">
    <location>
        <begin position="53"/>
        <end position="134"/>
    </location>
</feature>
<keyword evidence="4 10" id="KW-0812">Transmembrane</keyword>
<evidence type="ECO:0000256" key="5">
    <source>
        <dbReference type="ARBA" id="ARBA00022737"/>
    </source>
</evidence>
<keyword evidence="9 10" id="KW-0472">Membrane</keyword>
<keyword evidence="7" id="KW-1133">Transmembrane helix</keyword>
<keyword evidence="8" id="KW-0496">Mitochondrion</keyword>
<organism evidence="12 13">
    <name type="scientific">Ramularia collo-cygni</name>
    <dbReference type="NCBI Taxonomy" id="112498"/>
    <lineage>
        <taxon>Eukaryota</taxon>
        <taxon>Fungi</taxon>
        <taxon>Dikarya</taxon>
        <taxon>Ascomycota</taxon>
        <taxon>Pezizomycotina</taxon>
        <taxon>Dothideomycetes</taxon>
        <taxon>Dothideomycetidae</taxon>
        <taxon>Mycosphaerellales</taxon>
        <taxon>Mycosphaerellaceae</taxon>
        <taxon>Ramularia</taxon>
    </lineage>
</organism>
<evidence type="ECO:0000256" key="4">
    <source>
        <dbReference type="ARBA" id="ARBA00022692"/>
    </source>
</evidence>
<evidence type="ECO:0000256" key="8">
    <source>
        <dbReference type="ARBA" id="ARBA00023128"/>
    </source>
</evidence>
<proteinExistence type="inferred from homology"/>
<keyword evidence="3 11" id="KW-0813">Transport</keyword>
<dbReference type="AlphaFoldDB" id="A0A2D3V5I3"/>
<evidence type="ECO:0000256" key="2">
    <source>
        <dbReference type="ARBA" id="ARBA00006375"/>
    </source>
</evidence>
<gene>
    <name evidence="12" type="ORF">RCC_10351</name>
</gene>
<keyword evidence="6" id="KW-0999">Mitochondrion inner membrane</keyword>
<dbReference type="EMBL" id="FJUY01000022">
    <property type="protein sequence ID" value="CZT24626.1"/>
    <property type="molecule type" value="Genomic_DNA"/>
</dbReference>
<dbReference type="SUPFAM" id="SSF103506">
    <property type="entry name" value="Mitochondrial carrier"/>
    <property type="match status" value="1"/>
</dbReference>
<dbReference type="PANTHER" id="PTHR45624:SF9">
    <property type="entry name" value="CARRIER PROTEIN, PUTATIVE (AFU_ORTHOLOGUE AFUA_4G06390)-RELATED"/>
    <property type="match status" value="1"/>
</dbReference>
<dbReference type="Pfam" id="PF00153">
    <property type="entry name" value="Mito_carr"/>
    <property type="match status" value="3"/>
</dbReference>
<accession>A0A2D3V5I3</accession>
<evidence type="ECO:0000256" key="9">
    <source>
        <dbReference type="ARBA" id="ARBA00023136"/>
    </source>
</evidence>
<evidence type="ECO:0000256" key="1">
    <source>
        <dbReference type="ARBA" id="ARBA00004225"/>
    </source>
</evidence>
<evidence type="ECO:0000256" key="11">
    <source>
        <dbReference type="RuleBase" id="RU000488"/>
    </source>
</evidence>